<evidence type="ECO:0000256" key="1">
    <source>
        <dbReference type="SAM" id="Phobius"/>
    </source>
</evidence>
<dbReference type="Proteomes" id="UP000186601">
    <property type="component" value="Unassembled WGS sequence"/>
</dbReference>
<dbReference type="OrthoDB" id="67965at2759"/>
<keyword evidence="3" id="KW-1185">Reference proteome</keyword>
<name>A0A2R6Q7M8_9APHY</name>
<accession>A0A2R6Q7M8</accession>
<feature type="transmembrane region" description="Helical" evidence="1">
    <location>
        <begin position="12"/>
        <end position="33"/>
    </location>
</feature>
<evidence type="ECO:0000313" key="3">
    <source>
        <dbReference type="Proteomes" id="UP000186601"/>
    </source>
</evidence>
<reference evidence="2 3" key="1">
    <citation type="submission" date="2018-02" db="EMBL/GenBank/DDBJ databases">
        <title>Genome sequence of the basidiomycete white-rot fungus Phlebia centrifuga.</title>
        <authorList>
            <person name="Granchi Z."/>
            <person name="Peng M."/>
            <person name="de Vries R.P."/>
            <person name="Hilden K."/>
            <person name="Makela M.R."/>
            <person name="Grigoriev I."/>
            <person name="Riley R."/>
        </authorList>
    </citation>
    <scope>NUCLEOTIDE SEQUENCE [LARGE SCALE GENOMIC DNA]</scope>
    <source>
        <strain evidence="2 3">FBCC195</strain>
    </source>
</reference>
<keyword evidence="1" id="KW-0812">Transmembrane</keyword>
<evidence type="ECO:0000313" key="2">
    <source>
        <dbReference type="EMBL" id="PSS03733.1"/>
    </source>
</evidence>
<dbReference type="EMBL" id="MLYV02000382">
    <property type="protein sequence ID" value="PSS03733.1"/>
    <property type="molecule type" value="Genomic_DNA"/>
</dbReference>
<proteinExistence type="predicted"/>
<dbReference type="AlphaFoldDB" id="A0A2R6Q7M8"/>
<keyword evidence="1" id="KW-0472">Membrane</keyword>
<gene>
    <name evidence="2" type="ORF">PHLCEN_2v3958</name>
</gene>
<organism evidence="2 3">
    <name type="scientific">Hermanssonia centrifuga</name>
    <dbReference type="NCBI Taxonomy" id="98765"/>
    <lineage>
        <taxon>Eukaryota</taxon>
        <taxon>Fungi</taxon>
        <taxon>Dikarya</taxon>
        <taxon>Basidiomycota</taxon>
        <taxon>Agaricomycotina</taxon>
        <taxon>Agaricomycetes</taxon>
        <taxon>Polyporales</taxon>
        <taxon>Meruliaceae</taxon>
        <taxon>Hermanssonia</taxon>
    </lineage>
</organism>
<comment type="caution">
    <text evidence="2">The sequence shown here is derived from an EMBL/GenBank/DDBJ whole genome shotgun (WGS) entry which is preliminary data.</text>
</comment>
<keyword evidence="1" id="KW-1133">Transmembrane helix</keyword>
<sequence>MSPAHALDRYYLAVTLLVTVAYQLLGFAIAWTFQFDKITDFTGGQFLDQQYKRAQQLLTDVIDLQS</sequence>
<protein>
    <submittedName>
        <fullName evidence="2">Uncharacterized protein</fullName>
    </submittedName>
</protein>